<protein>
    <submittedName>
        <fullName evidence="2">Uncharacterized protein</fullName>
    </submittedName>
</protein>
<accession>A0A226D703</accession>
<dbReference type="AlphaFoldDB" id="A0A226D703"/>
<evidence type="ECO:0000256" key="1">
    <source>
        <dbReference type="SAM" id="Phobius"/>
    </source>
</evidence>
<feature type="transmembrane region" description="Helical" evidence="1">
    <location>
        <begin position="154"/>
        <end position="174"/>
    </location>
</feature>
<evidence type="ECO:0000313" key="3">
    <source>
        <dbReference type="Proteomes" id="UP000198287"/>
    </source>
</evidence>
<sequence>MLEIVFKSLLRNAVLLTQRSALYTTYYFEWDFKLARVTQPKKSWHIQAFRKINVFAAVFILPALLARCYHLSTSRGGRWYKSTLCLTFIVTFFLPIYLFIARVLMRPSGAQKYINCFEVLLKLERTLEAMTPLSHHKRGNDVDSAVRQVTRHPLIFFAILNFISPIFIAFFSFFRWNPIYTMFLAIHNFEIYSPIVPISIQISLGIFGTLTVTLMIATIGICILIIGCSIASLYVWTLFLTPEKNNSRNVKLRGGLSFQTAIKMYNTLRVMTLIEN</sequence>
<keyword evidence="1" id="KW-0812">Transmembrane</keyword>
<name>A0A226D703_FOLCA</name>
<organism evidence="2 3">
    <name type="scientific">Folsomia candida</name>
    <name type="common">Springtail</name>
    <dbReference type="NCBI Taxonomy" id="158441"/>
    <lineage>
        <taxon>Eukaryota</taxon>
        <taxon>Metazoa</taxon>
        <taxon>Ecdysozoa</taxon>
        <taxon>Arthropoda</taxon>
        <taxon>Hexapoda</taxon>
        <taxon>Collembola</taxon>
        <taxon>Entomobryomorpha</taxon>
        <taxon>Isotomoidea</taxon>
        <taxon>Isotomidae</taxon>
        <taxon>Proisotominae</taxon>
        <taxon>Folsomia</taxon>
    </lineage>
</organism>
<dbReference type="Proteomes" id="UP000198287">
    <property type="component" value="Unassembled WGS sequence"/>
</dbReference>
<feature type="transmembrane region" description="Helical" evidence="1">
    <location>
        <begin position="52"/>
        <end position="72"/>
    </location>
</feature>
<keyword evidence="3" id="KW-1185">Reference proteome</keyword>
<gene>
    <name evidence="2" type="ORF">Fcan01_24295</name>
</gene>
<keyword evidence="1" id="KW-0472">Membrane</keyword>
<proteinExistence type="predicted"/>
<feature type="transmembrane region" description="Helical" evidence="1">
    <location>
        <begin position="214"/>
        <end position="239"/>
    </location>
</feature>
<dbReference type="EMBL" id="LNIX01000031">
    <property type="protein sequence ID" value="OXA40989.1"/>
    <property type="molecule type" value="Genomic_DNA"/>
</dbReference>
<evidence type="ECO:0000313" key="2">
    <source>
        <dbReference type="EMBL" id="OXA40989.1"/>
    </source>
</evidence>
<feature type="transmembrane region" description="Helical" evidence="1">
    <location>
        <begin position="78"/>
        <end position="100"/>
    </location>
</feature>
<comment type="caution">
    <text evidence="2">The sequence shown here is derived from an EMBL/GenBank/DDBJ whole genome shotgun (WGS) entry which is preliminary data.</text>
</comment>
<reference evidence="2 3" key="1">
    <citation type="submission" date="2015-12" db="EMBL/GenBank/DDBJ databases">
        <title>The genome of Folsomia candida.</title>
        <authorList>
            <person name="Faddeeva A."/>
            <person name="Derks M.F."/>
            <person name="Anvar Y."/>
            <person name="Smit S."/>
            <person name="Van Straalen N."/>
            <person name="Roelofs D."/>
        </authorList>
    </citation>
    <scope>NUCLEOTIDE SEQUENCE [LARGE SCALE GENOMIC DNA]</scope>
    <source>
        <strain evidence="2 3">VU population</strain>
        <tissue evidence="2">Whole body</tissue>
    </source>
</reference>
<keyword evidence="1" id="KW-1133">Transmembrane helix</keyword>